<evidence type="ECO:0000256" key="2">
    <source>
        <dbReference type="SAM" id="SignalP"/>
    </source>
</evidence>
<keyword evidence="2" id="KW-0732">Signal</keyword>
<dbReference type="EMBL" id="LNIX01000001">
    <property type="protein sequence ID" value="OXA64300.1"/>
    <property type="molecule type" value="Genomic_DNA"/>
</dbReference>
<proteinExistence type="predicted"/>
<gene>
    <name evidence="3" type="ORF">Fcan01_00581</name>
</gene>
<feature type="chain" id="PRO_5012804880" evidence="2">
    <location>
        <begin position="27"/>
        <end position="557"/>
    </location>
</feature>
<dbReference type="AlphaFoldDB" id="A0A226F4L8"/>
<feature type="transmembrane region" description="Helical" evidence="1">
    <location>
        <begin position="364"/>
        <end position="385"/>
    </location>
</feature>
<keyword evidence="1" id="KW-0812">Transmembrane</keyword>
<feature type="transmembrane region" description="Helical" evidence="1">
    <location>
        <begin position="341"/>
        <end position="358"/>
    </location>
</feature>
<sequence>MLPNFGCKMSLIFIFSLFCIPLQLHANCFIRVFLNNSDHHGLLKFNPITESLFPSFPLWSKVINSNSFEFSNFPDQITSVFRFTQTCHIFHLFRISYHETLYISDHSGYANLDKAWFILTSDNSFVHPFDWRALKFKVPIICVQFIIPPLNPSSIEWKWFVLYRSTLSPIIWQINVPINLYTANSIKKILDLKMPPKNIVVEPVGEYLVDLEFFKEDLFVTLQDCSQFEPIAKVLISSGNFSLRIGQQSRSDIDLHFRMINLNVVTWSDETIGKYLQFNVIFGHMHYDVLRFVYCKVSDAFLVPEWGVFLKPFETATWSLLFVLIQMMVVILLVRPCSKLGSADYVVVLLSAVVYILSGQKSRYLVTLMPITFSLGNIILNNMYFGAVTTDFISKPVQRKIDNVSGLLQDEGYRFLINNESYLGIVPLFKADLEAKLLRNKTISFTPEDILLQNFTYYAYSMYQVMAAKKGYVLAADSYILAHTKMTNGYLKIYEFACFFLPKEEALEITFTVVLQSAGFVRKTTRRIWQGIVEGGFNQFWKNLVGRGKILDNFQAF</sequence>
<evidence type="ECO:0000313" key="4">
    <source>
        <dbReference type="Proteomes" id="UP000198287"/>
    </source>
</evidence>
<name>A0A226F4L8_FOLCA</name>
<keyword evidence="1" id="KW-0472">Membrane</keyword>
<evidence type="ECO:0000313" key="3">
    <source>
        <dbReference type="EMBL" id="OXA64300.1"/>
    </source>
</evidence>
<dbReference type="Proteomes" id="UP000198287">
    <property type="component" value="Unassembled WGS sequence"/>
</dbReference>
<keyword evidence="4" id="KW-1185">Reference proteome</keyword>
<feature type="signal peptide" evidence="2">
    <location>
        <begin position="1"/>
        <end position="26"/>
    </location>
</feature>
<feature type="transmembrane region" description="Helical" evidence="1">
    <location>
        <begin position="316"/>
        <end position="334"/>
    </location>
</feature>
<protein>
    <submittedName>
        <fullName evidence="3">Uncharacterized protein</fullName>
    </submittedName>
</protein>
<organism evidence="3 4">
    <name type="scientific">Folsomia candida</name>
    <name type="common">Springtail</name>
    <dbReference type="NCBI Taxonomy" id="158441"/>
    <lineage>
        <taxon>Eukaryota</taxon>
        <taxon>Metazoa</taxon>
        <taxon>Ecdysozoa</taxon>
        <taxon>Arthropoda</taxon>
        <taxon>Hexapoda</taxon>
        <taxon>Collembola</taxon>
        <taxon>Entomobryomorpha</taxon>
        <taxon>Isotomoidea</taxon>
        <taxon>Isotomidae</taxon>
        <taxon>Proisotominae</taxon>
        <taxon>Folsomia</taxon>
    </lineage>
</organism>
<accession>A0A226F4L8</accession>
<evidence type="ECO:0000256" key="1">
    <source>
        <dbReference type="SAM" id="Phobius"/>
    </source>
</evidence>
<comment type="caution">
    <text evidence="3">The sequence shown here is derived from an EMBL/GenBank/DDBJ whole genome shotgun (WGS) entry which is preliminary data.</text>
</comment>
<reference evidence="3 4" key="1">
    <citation type="submission" date="2015-12" db="EMBL/GenBank/DDBJ databases">
        <title>The genome of Folsomia candida.</title>
        <authorList>
            <person name="Faddeeva A."/>
            <person name="Derks M.F."/>
            <person name="Anvar Y."/>
            <person name="Smit S."/>
            <person name="Van Straalen N."/>
            <person name="Roelofs D."/>
        </authorList>
    </citation>
    <scope>NUCLEOTIDE SEQUENCE [LARGE SCALE GENOMIC DNA]</scope>
    <source>
        <strain evidence="3 4">VU population</strain>
        <tissue evidence="3">Whole body</tissue>
    </source>
</reference>
<keyword evidence="1" id="KW-1133">Transmembrane helix</keyword>